<organism evidence="2 3">
    <name type="scientific">Periplaneta americana</name>
    <name type="common">American cockroach</name>
    <name type="synonym">Blatta americana</name>
    <dbReference type="NCBI Taxonomy" id="6978"/>
    <lineage>
        <taxon>Eukaryota</taxon>
        <taxon>Metazoa</taxon>
        <taxon>Ecdysozoa</taxon>
        <taxon>Arthropoda</taxon>
        <taxon>Hexapoda</taxon>
        <taxon>Insecta</taxon>
        <taxon>Pterygota</taxon>
        <taxon>Neoptera</taxon>
        <taxon>Polyneoptera</taxon>
        <taxon>Dictyoptera</taxon>
        <taxon>Blattodea</taxon>
        <taxon>Blattoidea</taxon>
        <taxon>Blattidae</taxon>
        <taxon>Blattinae</taxon>
        <taxon>Periplaneta</taxon>
    </lineage>
</organism>
<sequence length="115" mass="12739">MEALVQILEGFLPSRLAMKKTDSCETHIDGDREVTGQVYLNMLRTSVLPAIRTLYGNTARSFPYRAVLQHLPKSEPPASRASVPTEARLPAPSLLPDARSTPEATRIFQHGCHKN</sequence>
<evidence type="ECO:0000313" key="2">
    <source>
        <dbReference type="EMBL" id="KAJ4444984.1"/>
    </source>
</evidence>
<evidence type="ECO:0000256" key="1">
    <source>
        <dbReference type="SAM" id="MobiDB-lite"/>
    </source>
</evidence>
<dbReference type="EMBL" id="JAJSOF020000011">
    <property type="protein sequence ID" value="KAJ4444984.1"/>
    <property type="molecule type" value="Genomic_DNA"/>
</dbReference>
<comment type="caution">
    <text evidence="2">The sequence shown here is derived from an EMBL/GenBank/DDBJ whole genome shotgun (WGS) entry which is preliminary data.</text>
</comment>
<dbReference type="Proteomes" id="UP001148838">
    <property type="component" value="Unassembled WGS sequence"/>
</dbReference>
<proteinExistence type="predicted"/>
<reference evidence="2 3" key="1">
    <citation type="journal article" date="2022" name="Allergy">
        <title>Genome assembly and annotation of Periplaneta americana reveal a comprehensive cockroach allergen profile.</title>
        <authorList>
            <person name="Wang L."/>
            <person name="Xiong Q."/>
            <person name="Saelim N."/>
            <person name="Wang L."/>
            <person name="Nong W."/>
            <person name="Wan A.T."/>
            <person name="Shi M."/>
            <person name="Liu X."/>
            <person name="Cao Q."/>
            <person name="Hui J.H.L."/>
            <person name="Sookrung N."/>
            <person name="Leung T.F."/>
            <person name="Tungtrongchitr A."/>
            <person name="Tsui S.K.W."/>
        </authorList>
    </citation>
    <scope>NUCLEOTIDE SEQUENCE [LARGE SCALE GENOMIC DNA]</scope>
    <source>
        <strain evidence="2">PWHHKU_190912</strain>
    </source>
</reference>
<evidence type="ECO:0000313" key="3">
    <source>
        <dbReference type="Proteomes" id="UP001148838"/>
    </source>
</evidence>
<feature type="region of interest" description="Disordered" evidence="1">
    <location>
        <begin position="73"/>
        <end position="102"/>
    </location>
</feature>
<gene>
    <name evidence="2" type="ORF">ANN_06783</name>
</gene>
<name>A0ABQ8TEM1_PERAM</name>
<accession>A0ABQ8TEM1</accession>
<protein>
    <submittedName>
        <fullName evidence="2">Uncharacterized protein</fullName>
    </submittedName>
</protein>
<keyword evidence="3" id="KW-1185">Reference proteome</keyword>